<dbReference type="PANTHER" id="PTHR30352:SF2">
    <property type="entry name" value="ANAEROBIC RIBONUCLEOSIDE-TRIPHOSPHATE REDUCTASE-ACTIVATING PROTEIN"/>
    <property type="match status" value="1"/>
</dbReference>
<keyword evidence="9" id="KW-1185">Reference proteome</keyword>
<keyword evidence="4" id="KW-0479">Metal-binding</keyword>
<dbReference type="PANTHER" id="PTHR30352">
    <property type="entry name" value="PYRUVATE FORMATE-LYASE-ACTIVATING ENZYME"/>
    <property type="match status" value="1"/>
</dbReference>
<dbReference type="InterPro" id="IPR058240">
    <property type="entry name" value="rSAM_sf"/>
</dbReference>
<dbReference type="GO" id="GO:0046872">
    <property type="term" value="F:metal ion binding"/>
    <property type="evidence" value="ECO:0007669"/>
    <property type="project" value="UniProtKB-KW"/>
</dbReference>
<evidence type="ECO:0000256" key="7">
    <source>
        <dbReference type="PIRNR" id="PIRNR000368"/>
    </source>
</evidence>
<evidence type="ECO:0000256" key="4">
    <source>
        <dbReference type="ARBA" id="ARBA00022723"/>
    </source>
</evidence>
<comment type="similarity">
    <text evidence="7">Belongs to the organic radical-activating enzymes family.</text>
</comment>
<evidence type="ECO:0000256" key="6">
    <source>
        <dbReference type="ARBA" id="ARBA00023014"/>
    </source>
</evidence>
<dbReference type="GO" id="GO:0004748">
    <property type="term" value="F:ribonucleoside-diphosphate reductase activity, thioredoxin disulfide as acceptor"/>
    <property type="evidence" value="ECO:0007669"/>
    <property type="project" value="TreeGrafter"/>
</dbReference>
<evidence type="ECO:0000313" key="8">
    <source>
        <dbReference type="EMBL" id="QTE31185.1"/>
    </source>
</evidence>
<evidence type="ECO:0000256" key="5">
    <source>
        <dbReference type="ARBA" id="ARBA00023004"/>
    </source>
</evidence>
<keyword evidence="2" id="KW-0004">4Fe-4S</keyword>
<comment type="function">
    <text evidence="7">Activation of anaerobic ribonucleoside-triphosphate reductase under anaerobic conditions by generation of an organic free radical, using S-adenosylmethionine and reduced flavodoxin as cosubstrates to produce 5'-deoxy-adenosine.</text>
</comment>
<dbReference type="InterPro" id="IPR034457">
    <property type="entry name" value="Organic_radical-activating"/>
</dbReference>
<dbReference type="SFLD" id="SFLDS00029">
    <property type="entry name" value="Radical_SAM"/>
    <property type="match status" value="1"/>
</dbReference>
<dbReference type="SFLD" id="SFLDG01066">
    <property type="entry name" value="organic_radical-activating_enz"/>
    <property type="match status" value="1"/>
</dbReference>
<accession>A0A8A4ZIU7</accession>
<gene>
    <name evidence="8" type="primary">nrdG</name>
    <name evidence="8" type="ORF">J4E96_09825</name>
</gene>
<dbReference type="PIRSF" id="PIRSF000368">
    <property type="entry name" value="NrdG"/>
    <property type="match status" value="1"/>
</dbReference>
<dbReference type="KEGG" id="psic:J4E96_09825"/>
<reference evidence="8" key="1">
    <citation type="submission" date="2021-03" db="EMBL/GenBank/DDBJ databases">
        <title>Pengzhenrongella sicca gen. nov., sp. nov., a new member of suborder Micrococcineae isolated from High-Arctic tundra soil.</title>
        <authorList>
            <person name="Peng F."/>
        </authorList>
    </citation>
    <scope>NUCLEOTIDE SEQUENCE</scope>
    <source>
        <strain evidence="8">LRZ-2</strain>
    </source>
</reference>
<dbReference type="AlphaFoldDB" id="A0A8A4ZIU7"/>
<dbReference type="SFLD" id="SFLDF00299">
    <property type="entry name" value="anaerobic_ribonucleoside-triph"/>
    <property type="match status" value="1"/>
</dbReference>
<evidence type="ECO:0000256" key="1">
    <source>
        <dbReference type="ARBA" id="ARBA00001966"/>
    </source>
</evidence>
<dbReference type="Pfam" id="PF13353">
    <property type="entry name" value="Fer4_12"/>
    <property type="match status" value="1"/>
</dbReference>
<proteinExistence type="inferred from homology"/>
<dbReference type="SFLD" id="SFLDG01063">
    <property type="entry name" value="activating_enzymes__group_1"/>
    <property type="match status" value="1"/>
</dbReference>
<keyword evidence="5" id="KW-0408">Iron</keyword>
<sequence>MRIPEPGQWQAEKVSQGYVADYKPFEFVDGEGVRCSLYVSGCLFACEGCFNERTWNFRYGQPYTDELEQRVLADLAHESVQGLTLLGGEPFLNTQVCLRLARRVRAEFGAGKDIWCWSGYTFEQLLAETPDKVELLGQLDVLVDGPFEIALRDLTLQFRGSSNQRVLDVPASLAAGEAVPWARGADATQRYEQVAHRPLDQHERTRSPR</sequence>
<dbReference type="InterPro" id="IPR013785">
    <property type="entry name" value="Aldolase_TIM"/>
</dbReference>
<dbReference type="SUPFAM" id="SSF102114">
    <property type="entry name" value="Radical SAM enzymes"/>
    <property type="match status" value="1"/>
</dbReference>
<dbReference type="GO" id="GO:0043365">
    <property type="term" value="F:[formate-C-acetyltransferase]-activating enzyme activity"/>
    <property type="evidence" value="ECO:0007669"/>
    <property type="project" value="InterPro"/>
</dbReference>
<keyword evidence="3" id="KW-0949">S-adenosyl-L-methionine</keyword>
<dbReference type="Gene3D" id="3.20.20.70">
    <property type="entry name" value="Aldolase class I"/>
    <property type="match status" value="1"/>
</dbReference>
<protein>
    <recommendedName>
        <fullName evidence="7">Anaerobic ribonucleoside-triphosphate reductase-activating protein</fullName>
        <ecNumber evidence="7">1.97.1.-</ecNumber>
    </recommendedName>
</protein>
<evidence type="ECO:0000256" key="2">
    <source>
        <dbReference type="ARBA" id="ARBA00022485"/>
    </source>
</evidence>
<keyword evidence="7" id="KW-0560">Oxidoreductase</keyword>
<dbReference type="InterPro" id="IPR012837">
    <property type="entry name" value="NrdG"/>
</dbReference>
<dbReference type="RefSeq" id="WP_227425566.1">
    <property type="nucleotide sequence ID" value="NZ_CP071868.1"/>
</dbReference>
<dbReference type="EMBL" id="CP071868">
    <property type="protein sequence ID" value="QTE31185.1"/>
    <property type="molecule type" value="Genomic_DNA"/>
</dbReference>
<dbReference type="GO" id="GO:0051539">
    <property type="term" value="F:4 iron, 4 sulfur cluster binding"/>
    <property type="evidence" value="ECO:0007669"/>
    <property type="project" value="UniProtKB-KW"/>
</dbReference>
<comment type="cofactor">
    <cofactor evidence="1">
        <name>[4Fe-4S] cluster</name>
        <dbReference type="ChEBI" id="CHEBI:49883"/>
    </cofactor>
</comment>
<organism evidence="8 9">
    <name type="scientific">Pengzhenrongella sicca</name>
    <dbReference type="NCBI Taxonomy" id="2819238"/>
    <lineage>
        <taxon>Bacteria</taxon>
        <taxon>Bacillati</taxon>
        <taxon>Actinomycetota</taxon>
        <taxon>Actinomycetes</taxon>
        <taxon>Micrococcales</taxon>
        <taxon>Pengzhenrongella</taxon>
    </lineage>
</organism>
<dbReference type="Proteomes" id="UP000663937">
    <property type="component" value="Chromosome"/>
</dbReference>
<name>A0A8A4ZIU7_9MICO</name>
<dbReference type="NCBIfam" id="TIGR02491">
    <property type="entry name" value="NrdG"/>
    <property type="match status" value="1"/>
</dbReference>
<evidence type="ECO:0000256" key="3">
    <source>
        <dbReference type="ARBA" id="ARBA00022691"/>
    </source>
</evidence>
<keyword evidence="6" id="KW-0411">Iron-sulfur</keyword>
<evidence type="ECO:0000313" key="9">
    <source>
        <dbReference type="Proteomes" id="UP000663937"/>
    </source>
</evidence>
<dbReference type="EC" id="1.97.1.-" evidence="7"/>
<dbReference type="InterPro" id="IPR007197">
    <property type="entry name" value="rSAM"/>
</dbReference>